<dbReference type="EMBL" id="LT629799">
    <property type="protein sequence ID" value="SDU86835.1"/>
    <property type="molecule type" value="Genomic_DNA"/>
</dbReference>
<name>A0A1H2M1E7_9ACTN</name>
<dbReference type="AlphaFoldDB" id="A0A1H2M1E7"/>
<dbReference type="GO" id="GO:0000166">
    <property type="term" value="F:nucleotide binding"/>
    <property type="evidence" value="ECO:0007669"/>
    <property type="project" value="InterPro"/>
</dbReference>
<evidence type="ECO:0000256" key="2">
    <source>
        <dbReference type="ARBA" id="ARBA00023002"/>
    </source>
</evidence>
<sequence>MFDTQGPVDAPVSVSDRAGTVLAYRSPVLRSHLVTTSTSSPSASSEPLRLGLLGAARISEEAVVRPAHELGVRLVAVAARSEERARTFAGRHGVERVVADYQALVDDPEVEAVYNPLANALHGPWNLAAVAAGKPVLTEKPFADDAAQAREVRDAAARAGVPVVEAFHQLYHPLTARMLELAQSGEIGDLQLVEARMLMPPPAPDDPRWSADLAGGGVMDVGCYALRAVRDLADLRGGEPRVLRAVGGEHPDHPGVDAWMSADLELPDGVPARVESSMTHHDVDFSLRLVGTRGEAYAPNFVKPQQDDRVVVTRVGTDPVVERTGVRSSYSHMLEAFVRLVREGTPMRSGADDAVASMALVDAVYDAAGMPRRHGTVASA</sequence>
<dbReference type="SUPFAM" id="SSF55347">
    <property type="entry name" value="Glyceraldehyde-3-phosphate dehydrogenase-like, C-terminal domain"/>
    <property type="match status" value="1"/>
</dbReference>
<dbReference type="Proteomes" id="UP000198825">
    <property type="component" value="Chromosome I"/>
</dbReference>
<evidence type="ECO:0000259" key="3">
    <source>
        <dbReference type="Pfam" id="PF01408"/>
    </source>
</evidence>
<dbReference type="Pfam" id="PF22725">
    <property type="entry name" value="GFO_IDH_MocA_C3"/>
    <property type="match status" value="1"/>
</dbReference>
<gene>
    <name evidence="5" type="ORF">SAMN04488544_1206</name>
</gene>
<organism evidence="5 6">
    <name type="scientific">Microlunatus sagamiharensis</name>
    <dbReference type="NCBI Taxonomy" id="546874"/>
    <lineage>
        <taxon>Bacteria</taxon>
        <taxon>Bacillati</taxon>
        <taxon>Actinomycetota</taxon>
        <taxon>Actinomycetes</taxon>
        <taxon>Propionibacteriales</taxon>
        <taxon>Propionibacteriaceae</taxon>
        <taxon>Microlunatus</taxon>
    </lineage>
</organism>
<dbReference type="Gene3D" id="3.40.50.720">
    <property type="entry name" value="NAD(P)-binding Rossmann-like Domain"/>
    <property type="match status" value="1"/>
</dbReference>
<dbReference type="Gene3D" id="3.30.360.10">
    <property type="entry name" value="Dihydrodipicolinate Reductase, domain 2"/>
    <property type="match status" value="1"/>
</dbReference>
<proteinExistence type="inferred from homology"/>
<feature type="domain" description="Gfo/Idh/MocA-like oxidoreductase N-terminal" evidence="3">
    <location>
        <begin position="49"/>
        <end position="164"/>
    </location>
</feature>
<keyword evidence="6" id="KW-1185">Reference proteome</keyword>
<dbReference type="STRING" id="546874.SAMN04488544_1206"/>
<dbReference type="InterPro" id="IPR036291">
    <property type="entry name" value="NAD(P)-bd_dom_sf"/>
</dbReference>
<evidence type="ECO:0000256" key="1">
    <source>
        <dbReference type="ARBA" id="ARBA00010928"/>
    </source>
</evidence>
<dbReference type="InterPro" id="IPR000683">
    <property type="entry name" value="Gfo/Idh/MocA-like_OxRdtase_N"/>
</dbReference>
<dbReference type="PANTHER" id="PTHR22604">
    <property type="entry name" value="OXIDOREDUCTASES"/>
    <property type="match status" value="1"/>
</dbReference>
<evidence type="ECO:0000313" key="5">
    <source>
        <dbReference type="EMBL" id="SDU86835.1"/>
    </source>
</evidence>
<evidence type="ECO:0000259" key="4">
    <source>
        <dbReference type="Pfam" id="PF22725"/>
    </source>
</evidence>
<dbReference type="InterPro" id="IPR055170">
    <property type="entry name" value="GFO_IDH_MocA-like_dom"/>
</dbReference>
<dbReference type="SUPFAM" id="SSF51735">
    <property type="entry name" value="NAD(P)-binding Rossmann-fold domains"/>
    <property type="match status" value="1"/>
</dbReference>
<accession>A0A1H2M1E7</accession>
<comment type="similarity">
    <text evidence="1">Belongs to the Gfo/Idh/MocA family.</text>
</comment>
<dbReference type="PANTHER" id="PTHR22604:SF105">
    <property type="entry name" value="TRANS-1,2-DIHYDROBENZENE-1,2-DIOL DEHYDROGENASE"/>
    <property type="match status" value="1"/>
</dbReference>
<feature type="domain" description="GFO/IDH/MocA-like oxidoreductase" evidence="4">
    <location>
        <begin position="177"/>
        <end position="295"/>
    </location>
</feature>
<dbReference type="Pfam" id="PF01408">
    <property type="entry name" value="GFO_IDH_MocA"/>
    <property type="match status" value="1"/>
</dbReference>
<protein>
    <submittedName>
        <fullName evidence="5">Predicted dehydrogenase</fullName>
    </submittedName>
</protein>
<dbReference type="InterPro" id="IPR050984">
    <property type="entry name" value="Gfo/Idh/MocA_domain"/>
</dbReference>
<keyword evidence="2" id="KW-0560">Oxidoreductase</keyword>
<reference evidence="6" key="1">
    <citation type="submission" date="2016-10" db="EMBL/GenBank/DDBJ databases">
        <authorList>
            <person name="Varghese N."/>
            <person name="Submissions S."/>
        </authorList>
    </citation>
    <scope>NUCLEOTIDE SEQUENCE [LARGE SCALE GENOMIC DNA]</scope>
    <source>
        <strain evidence="6">DSM 21743</strain>
    </source>
</reference>
<dbReference type="GO" id="GO:0016491">
    <property type="term" value="F:oxidoreductase activity"/>
    <property type="evidence" value="ECO:0007669"/>
    <property type="project" value="UniProtKB-KW"/>
</dbReference>
<evidence type="ECO:0000313" key="6">
    <source>
        <dbReference type="Proteomes" id="UP000198825"/>
    </source>
</evidence>